<keyword evidence="3" id="KW-1003">Cell membrane</keyword>
<dbReference type="KEGG" id="cmb:CSW64_01465"/>
<feature type="transmembrane region" description="Helical" evidence="7">
    <location>
        <begin position="341"/>
        <end position="358"/>
    </location>
</feature>
<feature type="transmembrane region" description="Helical" evidence="7">
    <location>
        <begin position="304"/>
        <end position="329"/>
    </location>
</feature>
<dbReference type="SUPFAM" id="SSF118215">
    <property type="entry name" value="Proton glutamate symport protein"/>
    <property type="match status" value="1"/>
</dbReference>
<dbReference type="OrthoDB" id="9766690at2"/>
<dbReference type="InterPro" id="IPR036458">
    <property type="entry name" value="Na:dicarbo_symporter_sf"/>
</dbReference>
<keyword evidence="5 7" id="KW-1133">Transmembrane helix</keyword>
<dbReference type="Proteomes" id="UP000228945">
    <property type="component" value="Chromosome"/>
</dbReference>
<feature type="transmembrane region" description="Helical" evidence="7">
    <location>
        <begin position="226"/>
        <end position="250"/>
    </location>
</feature>
<feature type="transmembrane region" description="Helical" evidence="7">
    <location>
        <begin position="155"/>
        <end position="173"/>
    </location>
</feature>
<dbReference type="Pfam" id="PF00375">
    <property type="entry name" value="SDF"/>
    <property type="match status" value="1"/>
</dbReference>
<keyword evidence="4 7" id="KW-0812">Transmembrane</keyword>
<evidence type="ECO:0000256" key="5">
    <source>
        <dbReference type="ARBA" id="ARBA00022989"/>
    </source>
</evidence>
<comment type="subcellular location">
    <subcellularLocation>
        <location evidence="1">Cell membrane</location>
        <topology evidence="1">Multi-pass membrane protein</topology>
    </subcellularLocation>
</comment>
<dbReference type="EMBL" id="CP024201">
    <property type="protein sequence ID" value="ATQ41170.1"/>
    <property type="molecule type" value="Genomic_DNA"/>
</dbReference>
<evidence type="ECO:0000313" key="9">
    <source>
        <dbReference type="Proteomes" id="UP000228945"/>
    </source>
</evidence>
<feature type="transmembrane region" description="Helical" evidence="7">
    <location>
        <begin position="194"/>
        <end position="214"/>
    </location>
</feature>
<dbReference type="RefSeq" id="WP_099620427.1">
    <property type="nucleotide sequence ID" value="NZ_CP024201.1"/>
</dbReference>
<feature type="transmembrane region" description="Helical" evidence="7">
    <location>
        <begin position="43"/>
        <end position="65"/>
    </location>
</feature>
<dbReference type="GO" id="GO:0015293">
    <property type="term" value="F:symporter activity"/>
    <property type="evidence" value="ECO:0007669"/>
    <property type="project" value="UniProtKB-KW"/>
</dbReference>
<reference evidence="8 9" key="1">
    <citation type="submission" date="2017-10" db="EMBL/GenBank/DDBJ databases">
        <title>Genome sequence of Caulobacter mirabilis FWC38.</title>
        <authorList>
            <person name="Fiebig A."/>
            <person name="Crosson S."/>
        </authorList>
    </citation>
    <scope>NUCLEOTIDE SEQUENCE [LARGE SCALE GENOMIC DNA]</scope>
    <source>
        <strain evidence="8 9">FWC 38</strain>
    </source>
</reference>
<protein>
    <submittedName>
        <fullName evidence="8">Dicarboxylate/amino acid:cation symporter</fullName>
    </submittedName>
</protein>
<dbReference type="GO" id="GO:0005886">
    <property type="term" value="C:plasma membrane"/>
    <property type="evidence" value="ECO:0007669"/>
    <property type="project" value="UniProtKB-SubCell"/>
</dbReference>
<evidence type="ECO:0000313" key="8">
    <source>
        <dbReference type="EMBL" id="ATQ41170.1"/>
    </source>
</evidence>
<evidence type="ECO:0000256" key="7">
    <source>
        <dbReference type="SAM" id="Phobius"/>
    </source>
</evidence>
<gene>
    <name evidence="8" type="ORF">CSW64_01465</name>
</gene>
<evidence type="ECO:0000256" key="6">
    <source>
        <dbReference type="ARBA" id="ARBA00023136"/>
    </source>
</evidence>
<feature type="transmembrane region" description="Helical" evidence="7">
    <location>
        <begin position="77"/>
        <end position="98"/>
    </location>
</feature>
<organism evidence="8 9">
    <name type="scientific">Caulobacter mirabilis</name>
    <dbReference type="NCBI Taxonomy" id="69666"/>
    <lineage>
        <taxon>Bacteria</taxon>
        <taxon>Pseudomonadati</taxon>
        <taxon>Pseudomonadota</taxon>
        <taxon>Alphaproteobacteria</taxon>
        <taxon>Caulobacterales</taxon>
        <taxon>Caulobacteraceae</taxon>
        <taxon>Caulobacter</taxon>
    </lineage>
</organism>
<name>A0A2D2AT36_9CAUL</name>
<keyword evidence="2" id="KW-0813">Transport</keyword>
<dbReference type="AlphaFoldDB" id="A0A2D2AT36"/>
<evidence type="ECO:0000256" key="2">
    <source>
        <dbReference type="ARBA" id="ARBA00022448"/>
    </source>
</evidence>
<dbReference type="Gene3D" id="1.10.3860.10">
    <property type="entry name" value="Sodium:dicarboxylate symporter"/>
    <property type="match status" value="1"/>
</dbReference>
<sequence>MLRSLSVLVLIGLVAGLLAGAAVGAWGDASARGIAEGVEAVGGLWLNLLRMTIVPLVFALLVNGVASVTDAASTGRLAARALALFAVMLVIAATYSTLATQGLLALWPIDPQGAAALRAGAGGDAAAVASAPPAFADWLRSLAPTNPIKAAAEDAILPLVVFGLFLGFAATRLPEAQRTTLTQLFQAVAEAMIVIVRWVLWAAPVGVFALSLGVGLRAGLGAAGVLLQYVVIVSGVTLGVALLPYIVVAIRRATGGPISLAAFARAAAPVQALAVSTQSSLASLPAMIERSRDDLGVSSRVTGLVLPLAVAVFRMTSPVANLAVAYFVAHLYGVEPTVPHMVGALFVALAISIGTVGLPGQISFFASMAPICLALGAPIEALPILLAVEVIPDIFRTVGNVTADMAVTAVLRRDGEDAEGET</sequence>
<keyword evidence="6 7" id="KW-0472">Membrane</keyword>
<evidence type="ECO:0000256" key="3">
    <source>
        <dbReference type="ARBA" id="ARBA00022475"/>
    </source>
</evidence>
<dbReference type="PANTHER" id="PTHR42865">
    <property type="entry name" value="PROTON/GLUTAMATE-ASPARTATE SYMPORTER"/>
    <property type="match status" value="1"/>
</dbReference>
<dbReference type="PRINTS" id="PR00173">
    <property type="entry name" value="EDTRNSPORT"/>
</dbReference>
<proteinExistence type="predicted"/>
<evidence type="ECO:0000256" key="4">
    <source>
        <dbReference type="ARBA" id="ARBA00022692"/>
    </source>
</evidence>
<dbReference type="InterPro" id="IPR001991">
    <property type="entry name" value="Na-dicarboxylate_symporter"/>
</dbReference>
<keyword evidence="9" id="KW-1185">Reference proteome</keyword>
<evidence type="ECO:0000256" key="1">
    <source>
        <dbReference type="ARBA" id="ARBA00004651"/>
    </source>
</evidence>
<dbReference type="PANTHER" id="PTHR42865:SF7">
    <property type="entry name" value="PROTON_GLUTAMATE-ASPARTATE SYMPORTER"/>
    <property type="match status" value="1"/>
</dbReference>
<accession>A0A2D2AT36</accession>